<evidence type="ECO:0000256" key="1">
    <source>
        <dbReference type="SAM" id="MobiDB-lite"/>
    </source>
</evidence>
<proteinExistence type="predicted"/>
<gene>
    <name evidence="2" type="ORF">L917_19056</name>
</gene>
<accession>W2K5K8</accession>
<dbReference type="EMBL" id="KI682737">
    <property type="protein sequence ID" value="ETL80453.1"/>
    <property type="molecule type" value="Genomic_DNA"/>
</dbReference>
<dbReference type="VEuPathDB" id="FungiDB:PPTG_17715"/>
<dbReference type="OrthoDB" id="165129at2759"/>
<evidence type="ECO:0008006" key="3">
    <source>
        <dbReference type="Google" id="ProtNLM"/>
    </source>
</evidence>
<sequence length="205" mass="23594">MSDESVDEFIFPAKVLMRGKNLNYDDQRNNARVVAMLASSLRAGAASWYHTRVAIEQRPIGNMADFHEALARESVLPDFQYRLLGEMRQLDQIDHFCKPDTRNEITYLRYTTLGDAISHVQAYERAHFAQRTHHDSQRGFEHVGTDDARGDSLPEPMDISVINTRNISTEECRRRNFCSYCKFPKHHIRKCPKKPGQGNAGAQQR</sequence>
<dbReference type="VEuPathDB" id="FungiDB:PPTG_24195"/>
<organism evidence="2">
    <name type="scientific">Phytophthora nicotianae</name>
    <name type="common">Potato buckeye rot agent</name>
    <name type="synonym">Phytophthora parasitica</name>
    <dbReference type="NCBI Taxonomy" id="4792"/>
    <lineage>
        <taxon>Eukaryota</taxon>
        <taxon>Sar</taxon>
        <taxon>Stramenopiles</taxon>
        <taxon>Oomycota</taxon>
        <taxon>Peronosporomycetes</taxon>
        <taxon>Peronosporales</taxon>
        <taxon>Peronosporaceae</taxon>
        <taxon>Phytophthora</taxon>
    </lineage>
</organism>
<feature type="compositionally biased region" description="Basic and acidic residues" evidence="1">
    <location>
        <begin position="130"/>
        <end position="152"/>
    </location>
</feature>
<feature type="region of interest" description="Disordered" evidence="1">
    <location>
        <begin position="130"/>
        <end position="157"/>
    </location>
</feature>
<protein>
    <recommendedName>
        <fullName evidence="3">Retrotransposon gag domain-containing protein</fullName>
    </recommendedName>
</protein>
<dbReference type="AlphaFoldDB" id="W2K5K8"/>
<name>W2K5K8_PHYNI</name>
<dbReference type="Proteomes" id="UP000054423">
    <property type="component" value="Unassembled WGS sequence"/>
</dbReference>
<reference evidence="2" key="1">
    <citation type="submission" date="2013-11" db="EMBL/GenBank/DDBJ databases">
        <title>The Genome Sequence of Phytophthora parasitica CHvinca01.</title>
        <authorList>
            <consortium name="The Broad Institute Genomics Platform"/>
            <person name="Russ C."/>
            <person name="Tyler B."/>
            <person name="Panabieres F."/>
            <person name="Shan W."/>
            <person name="Tripathy S."/>
            <person name="Grunwald N."/>
            <person name="Machado M."/>
            <person name="Johnson C.S."/>
            <person name="Arredondo F."/>
            <person name="Hong C."/>
            <person name="Coffey M."/>
            <person name="Young S.K."/>
            <person name="Zeng Q."/>
            <person name="Gargeya S."/>
            <person name="Fitzgerald M."/>
            <person name="Abouelleil A."/>
            <person name="Alvarado L."/>
            <person name="Chapman S.B."/>
            <person name="Gainer-Dewar J."/>
            <person name="Goldberg J."/>
            <person name="Griggs A."/>
            <person name="Gujja S."/>
            <person name="Hansen M."/>
            <person name="Howarth C."/>
            <person name="Imamovic A."/>
            <person name="Ireland A."/>
            <person name="Larimer J."/>
            <person name="McCowan C."/>
            <person name="Murphy C."/>
            <person name="Pearson M."/>
            <person name="Poon T.W."/>
            <person name="Priest M."/>
            <person name="Roberts A."/>
            <person name="Saif S."/>
            <person name="Shea T."/>
            <person name="Sykes S."/>
            <person name="Wortman J."/>
            <person name="Nusbaum C."/>
            <person name="Birren B."/>
        </authorList>
    </citation>
    <scope>NUCLEOTIDE SEQUENCE [LARGE SCALE GENOMIC DNA]</scope>
    <source>
        <strain evidence="2">CHvinca01</strain>
    </source>
</reference>
<evidence type="ECO:0000313" key="2">
    <source>
        <dbReference type="EMBL" id="ETL80453.1"/>
    </source>
</evidence>